<dbReference type="EMBL" id="JNSL01000141">
    <property type="protein sequence ID" value="KGA14639.1"/>
    <property type="molecule type" value="Genomic_DNA"/>
</dbReference>
<dbReference type="AlphaFoldDB" id="A0A094PY08"/>
<dbReference type="PANTHER" id="PTHR43760">
    <property type="entry name" value="ENDORIBONUCLEASE-RELATED"/>
    <property type="match status" value="1"/>
</dbReference>
<dbReference type="Pfam" id="PF14588">
    <property type="entry name" value="YjgF_endoribonc"/>
    <property type="match status" value="1"/>
</dbReference>
<protein>
    <recommendedName>
        <fullName evidence="1">Endoribonuclease L-PSP/chorismate mutase-like domain-containing protein</fullName>
    </recommendedName>
</protein>
<evidence type="ECO:0000313" key="2">
    <source>
        <dbReference type="EMBL" id="KGA14639.1"/>
    </source>
</evidence>
<sequence>MTPDEILEAIPLQASYPATIVLKPRSSIENSFYVSGQVAMREGTLVATGLVGDQVSLELAQECGRQCAINILKSLKADLGTINNIKQVARIAVYVASADDFTDQHLVAHGASQLFLEVFGPDRGSHSRTAIGVKSLPLNSPVEVDAIFQM</sequence>
<comment type="caution">
    <text evidence="2">The sequence shown here is derived from an EMBL/GenBank/DDBJ whole genome shotgun (WGS) entry which is preliminary data.</text>
</comment>
<dbReference type="PANTHER" id="PTHR43760:SF1">
    <property type="entry name" value="ENDORIBONUCLEASE L-PSP_CHORISMATE MUTASE-LIKE DOMAIN-CONTAINING PROTEIN"/>
    <property type="match status" value="1"/>
</dbReference>
<name>A0A094PY08_9ZZZZ</name>
<dbReference type="CDD" id="cd02199">
    <property type="entry name" value="YjgF_YER057c_UK114_like_1"/>
    <property type="match status" value="1"/>
</dbReference>
<gene>
    <name evidence="2" type="ORF">GM51_16825</name>
</gene>
<organism evidence="2">
    <name type="scientific">freshwater metagenome</name>
    <dbReference type="NCBI Taxonomy" id="449393"/>
    <lineage>
        <taxon>unclassified sequences</taxon>
        <taxon>metagenomes</taxon>
        <taxon>ecological metagenomes</taxon>
    </lineage>
</organism>
<dbReference type="SUPFAM" id="SSF55298">
    <property type="entry name" value="YjgF-like"/>
    <property type="match status" value="1"/>
</dbReference>
<evidence type="ECO:0000259" key="1">
    <source>
        <dbReference type="Pfam" id="PF14588"/>
    </source>
</evidence>
<reference evidence="2" key="1">
    <citation type="submission" date="2014-06" db="EMBL/GenBank/DDBJ databases">
        <title>Key roles for freshwater Actinobacteria revealed by deep metagenomic sequencing.</title>
        <authorList>
            <person name="Ghai R."/>
            <person name="Mizuno C.M."/>
            <person name="Picazo A."/>
            <person name="Camacho A."/>
            <person name="Rodriguez-Valera F."/>
        </authorList>
    </citation>
    <scope>NUCLEOTIDE SEQUENCE</scope>
</reference>
<dbReference type="InterPro" id="IPR013813">
    <property type="entry name" value="Endoribo_LPSP/chorism_mut-like"/>
</dbReference>
<proteinExistence type="predicted"/>
<feature type="domain" description="Endoribonuclease L-PSP/chorismate mutase-like" evidence="1">
    <location>
        <begin position="23"/>
        <end position="142"/>
    </location>
</feature>
<dbReference type="Gene3D" id="3.30.1330.40">
    <property type="entry name" value="RutC-like"/>
    <property type="match status" value="1"/>
</dbReference>
<dbReference type="InterPro" id="IPR035959">
    <property type="entry name" value="RutC-like_sf"/>
</dbReference>
<accession>A0A094PY08</accession>